<comment type="caution">
    <text evidence="2">The sequence shown here is derived from an EMBL/GenBank/DDBJ whole genome shotgun (WGS) entry which is preliminary data.</text>
</comment>
<dbReference type="Proteomes" id="UP000177167">
    <property type="component" value="Unassembled WGS sequence"/>
</dbReference>
<accession>A0A1F8F9U6</accession>
<name>A0A1F8F9U6_9BACT</name>
<protein>
    <recommendedName>
        <fullName evidence="4">DUF5666 domain-containing protein</fullName>
    </recommendedName>
</protein>
<feature type="chain" id="PRO_5009535474" description="DUF5666 domain-containing protein" evidence="1">
    <location>
        <begin position="17"/>
        <end position="111"/>
    </location>
</feature>
<sequence length="111" mass="11849">MHKMLCILATALIVGACSPSPESTTVNFSGTEKLESSGKAEGTNEVNFSSTQNNKNIKVINVQNCSNSVYSGTAVDNKVAELVNSGQYDIVSIKTVYGKRCASAMIFHKVK</sequence>
<gene>
    <name evidence="2" type="ORF">A3J46_04495</name>
</gene>
<evidence type="ECO:0000256" key="1">
    <source>
        <dbReference type="SAM" id="SignalP"/>
    </source>
</evidence>
<dbReference type="EMBL" id="MGJP01000021">
    <property type="protein sequence ID" value="OGN09961.1"/>
    <property type="molecule type" value="Genomic_DNA"/>
</dbReference>
<dbReference type="PROSITE" id="PS51257">
    <property type="entry name" value="PROKAR_LIPOPROTEIN"/>
    <property type="match status" value="1"/>
</dbReference>
<proteinExistence type="predicted"/>
<reference evidence="2 3" key="1">
    <citation type="journal article" date="2016" name="Nat. Commun.">
        <title>Thousands of microbial genomes shed light on interconnected biogeochemical processes in an aquifer system.</title>
        <authorList>
            <person name="Anantharaman K."/>
            <person name="Brown C.T."/>
            <person name="Hug L.A."/>
            <person name="Sharon I."/>
            <person name="Castelle C.J."/>
            <person name="Probst A.J."/>
            <person name="Thomas B.C."/>
            <person name="Singh A."/>
            <person name="Wilkins M.J."/>
            <person name="Karaoz U."/>
            <person name="Brodie E.L."/>
            <person name="Williams K.H."/>
            <person name="Hubbard S.S."/>
            <person name="Banfield J.F."/>
        </authorList>
    </citation>
    <scope>NUCLEOTIDE SEQUENCE [LARGE SCALE GENOMIC DNA]</scope>
</reference>
<evidence type="ECO:0008006" key="4">
    <source>
        <dbReference type="Google" id="ProtNLM"/>
    </source>
</evidence>
<evidence type="ECO:0000313" key="2">
    <source>
        <dbReference type="EMBL" id="OGN09961.1"/>
    </source>
</evidence>
<feature type="signal peptide" evidence="1">
    <location>
        <begin position="1"/>
        <end position="16"/>
    </location>
</feature>
<keyword evidence="1" id="KW-0732">Signal</keyword>
<evidence type="ECO:0000313" key="3">
    <source>
        <dbReference type="Proteomes" id="UP000177167"/>
    </source>
</evidence>
<organism evidence="2 3">
    <name type="scientific">Candidatus Yanofskybacteria bacterium RIFCSPHIGHO2_02_FULL_41_11</name>
    <dbReference type="NCBI Taxonomy" id="1802675"/>
    <lineage>
        <taxon>Bacteria</taxon>
        <taxon>Candidatus Yanofskyibacteriota</taxon>
    </lineage>
</organism>
<dbReference type="AlphaFoldDB" id="A0A1F8F9U6"/>